<evidence type="ECO:0000256" key="4">
    <source>
        <dbReference type="RuleBase" id="RU004335"/>
    </source>
</evidence>
<protein>
    <recommendedName>
        <fullName evidence="8">Beta-1,3-glucanase</fullName>
    </recommendedName>
</protein>
<evidence type="ECO:0000313" key="6">
    <source>
        <dbReference type="EMBL" id="KAF8648742.1"/>
    </source>
</evidence>
<dbReference type="SUPFAM" id="SSF51445">
    <property type="entry name" value="(Trans)glycosidases"/>
    <property type="match status" value="2"/>
</dbReference>
<comment type="similarity">
    <text evidence="1 4">Belongs to the glycosyl hydrolase 17 family.</text>
</comment>
<proteinExistence type="inferred from homology"/>
<evidence type="ECO:0000313" key="7">
    <source>
        <dbReference type="Proteomes" id="UP000636709"/>
    </source>
</evidence>
<reference evidence="6" key="1">
    <citation type="submission" date="2020-07" db="EMBL/GenBank/DDBJ databases">
        <title>Genome sequence and genetic diversity analysis of an under-domesticated orphan crop, white fonio (Digitaria exilis).</title>
        <authorList>
            <person name="Bennetzen J.L."/>
            <person name="Chen S."/>
            <person name="Ma X."/>
            <person name="Wang X."/>
            <person name="Yssel A.E.J."/>
            <person name="Chaluvadi S.R."/>
            <person name="Johnson M."/>
            <person name="Gangashetty P."/>
            <person name="Hamidou F."/>
            <person name="Sanogo M.D."/>
            <person name="Zwaenepoel A."/>
            <person name="Wallace J."/>
            <person name="Van De Peer Y."/>
            <person name="Van Deynze A."/>
        </authorList>
    </citation>
    <scope>NUCLEOTIDE SEQUENCE</scope>
    <source>
        <tissue evidence="6">Leaves</tissue>
    </source>
</reference>
<dbReference type="FunFam" id="3.20.20.80:FF:000010">
    <property type="entry name" value="glucan endo-1,3-beta-glucosidase, basic"/>
    <property type="match status" value="2"/>
</dbReference>
<gene>
    <name evidence="6" type="ORF">HU200_064797</name>
</gene>
<dbReference type="InterPro" id="IPR017853">
    <property type="entry name" value="GH"/>
</dbReference>
<evidence type="ECO:0000256" key="1">
    <source>
        <dbReference type="ARBA" id="ARBA00008773"/>
    </source>
</evidence>
<dbReference type="Gene3D" id="3.20.20.80">
    <property type="entry name" value="Glycosidases"/>
    <property type="match status" value="2"/>
</dbReference>
<comment type="caution">
    <text evidence="6">The sequence shown here is derived from an EMBL/GenBank/DDBJ whole genome shotgun (WGS) entry which is preliminary data.</text>
</comment>
<organism evidence="6 7">
    <name type="scientific">Digitaria exilis</name>
    <dbReference type="NCBI Taxonomy" id="1010633"/>
    <lineage>
        <taxon>Eukaryota</taxon>
        <taxon>Viridiplantae</taxon>
        <taxon>Streptophyta</taxon>
        <taxon>Embryophyta</taxon>
        <taxon>Tracheophyta</taxon>
        <taxon>Spermatophyta</taxon>
        <taxon>Magnoliopsida</taxon>
        <taxon>Liliopsida</taxon>
        <taxon>Poales</taxon>
        <taxon>Poaceae</taxon>
        <taxon>PACMAD clade</taxon>
        <taxon>Panicoideae</taxon>
        <taxon>Panicodae</taxon>
        <taxon>Paniceae</taxon>
        <taxon>Anthephorinae</taxon>
        <taxon>Digitaria</taxon>
    </lineage>
</organism>
<dbReference type="Proteomes" id="UP000636709">
    <property type="component" value="Unassembled WGS sequence"/>
</dbReference>
<name>A0A835A5E3_9POAL</name>
<dbReference type="GO" id="GO:0005975">
    <property type="term" value="P:carbohydrate metabolic process"/>
    <property type="evidence" value="ECO:0007669"/>
    <property type="project" value="InterPro"/>
</dbReference>
<evidence type="ECO:0000256" key="3">
    <source>
        <dbReference type="ARBA" id="ARBA00023295"/>
    </source>
</evidence>
<evidence type="ECO:0000256" key="2">
    <source>
        <dbReference type="ARBA" id="ARBA00022801"/>
    </source>
</evidence>
<sequence length="661" mass="70071">MVGDNLPPPTDVVHLYKSLGITHMRIYAPNAHVLAALRGSGIGLILGVANEDLAGLAASPPMAASWVHANVKPYYPAVNIRYLAVGNEVAGEAALSILPAMRNLHAALAAAGLAGVVKVSTCVRFDVITNSFPPSSGVLAHPYMADIARFMASTGAPLLANVFPYFAYKDNPRDIALNYATFQPGTTVTDSGNGLAYTNLFDAMVDAVYAALEKAGAANVGVVVAESGWPSAGGFAASVENARAYNQNLIWHVRQGTPKKPRVALEVFLFAMFNENQKPGELTEKNFGLFYPNKSPETAIFRGKSGEIDAMRSVVQLQPDGERRISTLSRGKWKGCGGAPPHECAYGHGKPVQSIGVCYGMVGNDLPSSSDVVQLYRSKGINGMRIYSPVRPALDALRNSGIGLILDTGNGDVLNQLASSSSFAASWVQNNVKPYYPSVNIKYIAVGNEVDGGATQSILPAMRNLNAALAAQGLSGIKVSTAVQSGVITNSFPPSSGVFAQGYMVDIARYLATTGAPLLANVYPYFAYRGNPRDISLGYATFQPGTTVKDSGNGLMYTNLFDAMVDAIVAALEKAGAGGVRVVVSESGWPSAGGFAASVDNARSYNQGLIDHVGRGTPKRPGTLETYIFAMFNENQKNGDPTERNFGLFYPNKQPVYPIRF</sequence>
<dbReference type="GO" id="GO:0042973">
    <property type="term" value="F:glucan endo-1,3-beta-D-glucosidase activity"/>
    <property type="evidence" value="ECO:0007669"/>
    <property type="project" value="UniProtKB-ARBA"/>
</dbReference>
<evidence type="ECO:0008006" key="8">
    <source>
        <dbReference type="Google" id="ProtNLM"/>
    </source>
</evidence>
<dbReference type="InterPro" id="IPR000490">
    <property type="entry name" value="Glyco_hydro_17"/>
</dbReference>
<dbReference type="PANTHER" id="PTHR32227">
    <property type="entry name" value="GLUCAN ENDO-1,3-BETA-GLUCOSIDASE BG1-RELATED-RELATED"/>
    <property type="match status" value="1"/>
</dbReference>
<keyword evidence="2 5" id="KW-0378">Hydrolase</keyword>
<keyword evidence="3 5" id="KW-0326">Glycosidase</keyword>
<accession>A0A835A5E3</accession>
<dbReference type="Pfam" id="PF00332">
    <property type="entry name" value="Glyco_hydro_17"/>
    <property type="match status" value="2"/>
</dbReference>
<dbReference type="InterPro" id="IPR044965">
    <property type="entry name" value="Glyco_hydro_17_plant"/>
</dbReference>
<dbReference type="OrthoDB" id="941679at2759"/>
<evidence type="ECO:0000256" key="5">
    <source>
        <dbReference type="RuleBase" id="RU004336"/>
    </source>
</evidence>
<keyword evidence="7" id="KW-1185">Reference proteome</keyword>
<dbReference type="AlphaFoldDB" id="A0A835A5E3"/>
<dbReference type="EMBL" id="JACEFO010002806">
    <property type="protein sequence ID" value="KAF8648742.1"/>
    <property type="molecule type" value="Genomic_DNA"/>
</dbReference>
<dbReference type="PROSITE" id="PS00587">
    <property type="entry name" value="GLYCOSYL_HYDROL_F17"/>
    <property type="match status" value="2"/>
</dbReference>